<reference evidence="2 3" key="1">
    <citation type="submission" date="2023-01" db="EMBL/GenBank/DDBJ databases">
        <title>Analysis of 21 Apiospora genomes using comparative genomics revels a genus with tremendous synthesis potential of carbohydrate active enzymes and secondary metabolites.</title>
        <authorList>
            <person name="Sorensen T."/>
        </authorList>
    </citation>
    <scope>NUCLEOTIDE SEQUENCE [LARGE SCALE GENOMIC DNA]</scope>
    <source>
        <strain evidence="2 3">CBS 114990</strain>
    </source>
</reference>
<dbReference type="RefSeq" id="XP_066667065.1">
    <property type="nucleotide sequence ID" value="XM_066811723.1"/>
</dbReference>
<dbReference type="Proteomes" id="UP001433268">
    <property type="component" value="Unassembled WGS sequence"/>
</dbReference>
<proteinExistence type="predicted"/>
<name>A0ABR1W7X1_9PEZI</name>
<accession>A0ABR1W7X1</accession>
<protein>
    <submittedName>
        <fullName evidence="2">Uncharacterized protein</fullName>
    </submittedName>
</protein>
<keyword evidence="3" id="KW-1185">Reference proteome</keyword>
<comment type="caution">
    <text evidence="2">The sequence shown here is derived from an EMBL/GenBank/DDBJ whole genome shotgun (WGS) entry which is preliminary data.</text>
</comment>
<evidence type="ECO:0000313" key="2">
    <source>
        <dbReference type="EMBL" id="KAK8079590.1"/>
    </source>
</evidence>
<evidence type="ECO:0000313" key="3">
    <source>
        <dbReference type="Proteomes" id="UP001433268"/>
    </source>
</evidence>
<gene>
    <name evidence="2" type="ORF">PG997_007408</name>
</gene>
<keyword evidence="1" id="KW-0732">Signal</keyword>
<organism evidence="2 3">
    <name type="scientific">Apiospora hydei</name>
    <dbReference type="NCBI Taxonomy" id="1337664"/>
    <lineage>
        <taxon>Eukaryota</taxon>
        <taxon>Fungi</taxon>
        <taxon>Dikarya</taxon>
        <taxon>Ascomycota</taxon>
        <taxon>Pezizomycotina</taxon>
        <taxon>Sordariomycetes</taxon>
        <taxon>Xylariomycetidae</taxon>
        <taxon>Amphisphaeriales</taxon>
        <taxon>Apiosporaceae</taxon>
        <taxon>Apiospora</taxon>
    </lineage>
</organism>
<sequence>MVAGRLLWTLAAMPLAVFAANGVEARQLPCIFYCHQYDYYELSHTSIKLDFKGGIKLANFYKQGTIQVPNRGALVKQGIIYFYGS</sequence>
<feature type="signal peptide" evidence="1">
    <location>
        <begin position="1"/>
        <end position="25"/>
    </location>
</feature>
<feature type="chain" id="PRO_5047522656" evidence="1">
    <location>
        <begin position="26"/>
        <end position="85"/>
    </location>
</feature>
<dbReference type="EMBL" id="JAQQWN010000006">
    <property type="protein sequence ID" value="KAK8079590.1"/>
    <property type="molecule type" value="Genomic_DNA"/>
</dbReference>
<dbReference type="GeneID" id="92044783"/>
<evidence type="ECO:0000256" key="1">
    <source>
        <dbReference type="SAM" id="SignalP"/>
    </source>
</evidence>